<name>A0A512MA87_9BACT</name>
<comment type="caution">
    <text evidence="2">The sequence shown here is derived from an EMBL/GenBank/DDBJ whole genome shotgun (WGS) entry which is preliminary data.</text>
</comment>
<keyword evidence="3" id="KW-1185">Reference proteome</keyword>
<accession>A0A512MA87</accession>
<dbReference type="CDD" id="cd14251">
    <property type="entry name" value="PL-6"/>
    <property type="match status" value="1"/>
</dbReference>
<dbReference type="RefSeq" id="WP_146851217.1">
    <property type="nucleotide sequence ID" value="NZ_BKAG01000019.1"/>
</dbReference>
<dbReference type="InterPro" id="IPR012334">
    <property type="entry name" value="Pectin_lyas_fold"/>
</dbReference>
<dbReference type="SUPFAM" id="SSF51126">
    <property type="entry name" value="Pectin lyase-like"/>
    <property type="match status" value="1"/>
</dbReference>
<dbReference type="EMBL" id="BKAG01000019">
    <property type="protein sequence ID" value="GEP43648.1"/>
    <property type="molecule type" value="Genomic_DNA"/>
</dbReference>
<feature type="signal peptide" evidence="1">
    <location>
        <begin position="1"/>
        <end position="19"/>
    </location>
</feature>
<feature type="chain" id="PRO_5021843855" evidence="1">
    <location>
        <begin position="20"/>
        <end position="419"/>
    </location>
</feature>
<keyword evidence="2" id="KW-0456">Lyase</keyword>
<dbReference type="Gene3D" id="2.160.20.10">
    <property type="entry name" value="Single-stranded right-handed beta-helix, Pectin lyase-like"/>
    <property type="match status" value="1"/>
</dbReference>
<dbReference type="Pfam" id="PF14592">
    <property type="entry name" value="Chondroitinas_B"/>
    <property type="match status" value="1"/>
</dbReference>
<sequence>MRSLTSLLSLLSLVSFVQAKDIPVTDPAALPAAQPGDTLILPEGEFKDIALLLVGAGTKEAPITLKAAAPGKTIFTGTSTLKLGGQHLVIEGLQFNEPDPTISDLIMFRKDSKTLASHCRLTNCSVTSTLVEDGKKESRWLGLYGEGNRVDHCTFTGKTGKGTTFVVWLGDGSNGAHQIDHNYFGPREKLGKNGGETIRIGDSKTSMTKASCIVEHNLFEKCNGEAECISNKSCGNLYRENTFLEVSGTLTLRHGNGCTVERNVFIGNEVNGTGGVRVIGEDHTVSGNYFENLTGDDARSSICLMMGIPNSPANRYFQVKNARIIGNTIVNSEHPVLIGLEDDKTATLAPVGTVFEGNQISSPKYSAIEARCDLSGITWKGNKVAAKDLGIPATTGIELAEPKIAALKAIAREEVGAKW</sequence>
<dbReference type="OrthoDB" id="179999at2"/>
<evidence type="ECO:0000313" key="2">
    <source>
        <dbReference type="EMBL" id="GEP43648.1"/>
    </source>
</evidence>
<keyword evidence="1" id="KW-0732">Signal</keyword>
<gene>
    <name evidence="2" type="ORF">BGE01nite_29390</name>
</gene>
<evidence type="ECO:0000313" key="3">
    <source>
        <dbReference type="Proteomes" id="UP000321577"/>
    </source>
</evidence>
<dbReference type="InterPro" id="IPR011050">
    <property type="entry name" value="Pectin_lyase_fold/virulence"/>
</dbReference>
<proteinExistence type="predicted"/>
<dbReference type="AlphaFoldDB" id="A0A512MA87"/>
<reference evidence="2 3" key="1">
    <citation type="submission" date="2019-07" db="EMBL/GenBank/DDBJ databases">
        <title>Whole genome shotgun sequence of Brevifollis gellanilyticus NBRC 108608.</title>
        <authorList>
            <person name="Hosoyama A."/>
            <person name="Uohara A."/>
            <person name="Ohji S."/>
            <person name="Ichikawa N."/>
        </authorList>
    </citation>
    <scope>NUCLEOTIDE SEQUENCE [LARGE SCALE GENOMIC DNA]</scope>
    <source>
        <strain evidence="2 3">NBRC 108608</strain>
    </source>
</reference>
<organism evidence="2 3">
    <name type="scientific">Brevifollis gellanilyticus</name>
    <dbReference type="NCBI Taxonomy" id="748831"/>
    <lineage>
        <taxon>Bacteria</taxon>
        <taxon>Pseudomonadati</taxon>
        <taxon>Verrucomicrobiota</taxon>
        <taxon>Verrucomicrobiia</taxon>
        <taxon>Verrucomicrobiales</taxon>
        <taxon>Verrucomicrobiaceae</taxon>
    </lineage>
</organism>
<dbReference type="InterPro" id="IPR039513">
    <property type="entry name" value="PL-6"/>
</dbReference>
<evidence type="ECO:0000256" key="1">
    <source>
        <dbReference type="SAM" id="SignalP"/>
    </source>
</evidence>
<dbReference type="GO" id="GO:0016829">
    <property type="term" value="F:lyase activity"/>
    <property type="evidence" value="ECO:0007669"/>
    <property type="project" value="UniProtKB-KW"/>
</dbReference>
<dbReference type="Proteomes" id="UP000321577">
    <property type="component" value="Unassembled WGS sequence"/>
</dbReference>
<protein>
    <submittedName>
        <fullName evidence="2">Lyase</fullName>
    </submittedName>
</protein>